<dbReference type="SUPFAM" id="SSF54427">
    <property type="entry name" value="NTF2-like"/>
    <property type="match status" value="1"/>
</dbReference>
<dbReference type="BioCyc" id="MetaCyc:MONOMER-14672"/>
<proteinExistence type="inferred from homology"/>
<dbReference type="KEGG" id="ag:AAB39768"/>
<evidence type="ECO:0000256" key="1">
    <source>
        <dbReference type="ARBA" id="ARBA00009570"/>
    </source>
</evidence>
<accession>Q51593</accession>
<name>Q51593_BURCE</name>
<comment type="similarity">
    <text evidence="1">Belongs to the bacterial ring-hydroxylating dioxygenase beta subunit family.</text>
</comment>
<sequence length="166" mass="19670">MLDQNAVAIATNVLCREGFCLDRRDWNEWLELYAEDAIYWVPAWRNEYEETENPDTEISLIYHESRLGLEERVMRIQSRKSVTAMPLPRTTHFVSNIVGSTKDQEIIEAQASWMVHVYDVHTARKHMHFGWCELQLQRRGDSWLISRKKIHLQNDRVPTVIDFITL</sequence>
<dbReference type="PANTHER" id="PTHR41534:SF1">
    <property type="entry name" value="BLR3401 PROTEIN"/>
    <property type="match status" value="1"/>
</dbReference>
<dbReference type="GO" id="GO:0019380">
    <property type="term" value="P:3-phenylpropionate catabolic process"/>
    <property type="evidence" value="ECO:0007669"/>
    <property type="project" value="TreeGrafter"/>
</dbReference>
<gene>
    <name evidence="3" type="primary">tftB</name>
</gene>
<protein>
    <submittedName>
        <fullName evidence="3">2,4,5-trichlorophenoxyacetic acid oxygenase 2</fullName>
    </submittedName>
</protein>
<dbReference type="EMBL" id="U11420">
    <property type="protein sequence ID" value="AAB39768.1"/>
    <property type="molecule type" value="Genomic_DNA"/>
</dbReference>
<evidence type="ECO:0000256" key="2">
    <source>
        <dbReference type="ARBA" id="ARBA00023002"/>
    </source>
</evidence>
<keyword evidence="2" id="KW-0560">Oxidoreductase</keyword>
<reference evidence="3" key="1">
    <citation type="journal article" date="1994" name="Appl. Environ. Microbiol.">
        <title>Nucleotide sequence and functional analysis of the genes encoding 2,4,5-trichlorophenoxyacetic acid oxygenase in Pseudomonas cepacia AC1100.</title>
        <authorList>
            <person name="Danganan C.E."/>
            <person name="Ye R.W."/>
            <person name="Daubaras D.L."/>
            <person name="Xun L."/>
            <person name="Chakrabarty A.M."/>
        </authorList>
    </citation>
    <scope>NUCLEOTIDE SEQUENCE</scope>
    <source>
        <strain evidence="3">AC1100</strain>
    </source>
</reference>
<dbReference type="AlphaFoldDB" id="Q51593"/>
<organism evidence="3">
    <name type="scientific">Burkholderia cepacia</name>
    <name type="common">Pseudomonas cepacia</name>
    <dbReference type="NCBI Taxonomy" id="292"/>
    <lineage>
        <taxon>Bacteria</taxon>
        <taxon>Pseudomonadati</taxon>
        <taxon>Pseudomonadota</taxon>
        <taxon>Betaproteobacteria</taxon>
        <taxon>Burkholderiales</taxon>
        <taxon>Burkholderiaceae</taxon>
        <taxon>Burkholderia</taxon>
        <taxon>Burkholderia cepacia complex</taxon>
    </lineage>
</organism>
<evidence type="ECO:0000313" key="3">
    <source>
        <dbReference type="EMBL" id="AAB39768.1"/>
    </source>
</evidence>
<dbReference type="InterPro" id="IPR032710">
    <property type="entry name" value="NTF2-like_dom_sf"/>
</dbReference>
<dbReference type="InterPro" id="IPR000391">
    <property type="entry name" value="Rng_hydr_dOase-bsu"/>
</dbReference>
<dbReference type="PANTHER" id="PTHR41534">
    <property type="entry name" value="BLR3401 PROTEIN"/>
    <property type="match status" value="1"/>
</dbReference>
<dbReference type="CDD" id="cd00667">
    <property type="entry name" value="ring_hydroxylating_dioxygenases_beta"/>
    <property type="match status" value="1"/>
</dbReference>
<dbReference type="Gene3D" id="3.10.450.50">
    <property type="match status" value="1"/>
</dbReference>
<dbReference type="GO" id="GO:0016491">
    <property type="term" value="F:oxidoreductase activity"/>
    <property type="evidence" value="ECO:0007669"/>
    <property type="project" value="UniProtKB-KW"/>
</dbReference>
<dbReference type="Pfam" id="PF00866">
    <property type="entry name" value="Ring_hydroxyl_B"/>
    <property type="match status" value="1"/>
</dbReference>